<feature type="region of interest" description="Disordered" evidence="1">
    <location>
        <begin position="1"/>
        <end position="40"/>
    </location>
</feature>
<keyword evidence="3" id="KW-1185">Reference proteome</keyword>
<dbReference type="EMBL" id="KN880552">
    <property type="protein sequence ID" value="KIY66499.1"/>
    <property type="molecule type" value="Genomic_DNA"/>
</dbReference>
<organism evidence="2 3">
    <name type="scientific">Cylindrobasidium torrendii FP15055 ss-10</name>
    <dbReference type="NCBI Taxonomy" id="1314674"/>
    <lineage>
        <taxon>Eukaryota</taxon>
        <taxon>Fungi</taxon>
        <taxon>Dikarya</taxon>
        <taxon>Basidiomycota</taxon>
        <taxon>Agaricomycotina</taxon>
        <taxon>Agaricomycetes</taxon>
        <taxon>Agaricomycetidae</taxon>
        <taxon>Agaricales</taxon>
        <taxon>Marasmiineae</taxon>
        <taxon>Physalacriaceae</taxon>
        <taxon>Cylindrobasidium</taxon>
    </lineage>
</organism>
<evidence type="ECO:0000256" key="1">
    <source>
        <dbReference type="SAM" id="MobiDB-lite"/>
    </source>
</evidence>
<reference evidence="2 3" key="1">
    <citation type="journal article" date="2015" name="Fungal Genet. Biol.">
        <title>Evolution of novel wood decay mechanisms in Agaricales revealed by the genome sequences of Fistulina hepatica and Cylindrobasidium torrendii.</title>
        <authorList>
            <person name="Floudas D."/>
            <person name="Held B.W."/>
            <person name="Riley R."/>
            <person name="Nagy L.G."/>
            <person name="Koehler G."/>
            <person name="Ransdell A.S."/>
            <person name="Younus H."/>
            <person name="Chow J."/>
            <person name="Chiniquy J."/>
            <person name="Lipzen A."/>
            <person name="Tritt A."/>
            <person name="Sun H."/>
            <person name="Haridas S."/>
            <person name="LaButti K."/>
            <person name="Ohm R.A."/>
            <person name="Kues U."/>
            <person name="Blanchette R.A."/>
            <person name="Grigoriev I.V."/>
            <person name="Minto R.E."/>
            <person name="Hibbett D.S."/>
        </authorList>
    </citation>
    <scope>NUCLEOTIDE SEQUENCE [LARGE SCALE GENOMIC DNA]</scope>
    <source>
        <strain evidence="2 3">FP15055 ss-10</strain>
    </source>
</reference>
<dbReference type="Proteomes" id="UP000054007">
    <property type="component" value="Unassembled WGS sequence"/>
</dbReference>
<name>A0A0D7B8J4_9AGAR</name>
<dbReference type="AlphaFoldDB" id="A0A0D7B8J4"/>
<evidence type="ECO:0000313" key="2">
    <source>
        <dbReference type="EMBL" id="KIY66499.1"/>
    </source>
</evidence>
<proteinExistence type="predicted"/>
<evidence type="ECO:0000313" key="3">
    <source>
        <dbReference type="Proteomes" id="UP000054007"/>
    </source>
</evidence>
<accession>A0A0D7B8J4</accession>
<feature type="compositionally biased region" description="Basic and acidic residues" evidence="1">
    <location>
        <begin position="30"/>
        <end position="40"/>
    </location>
</feature>
<gene>
    <name evidence="2" type="ORF">CYLTODRAFT_455309</name>
</gene>
<sequence>MLNQMVYPEHRDDDSDDDDETPTEVGLGDIDSRSNDSEIAKDAISTHTSSFAWPTSDPGFVFEGVMIPIEEVEAS</sequence>
<protein>
    <submittedName>
        <fullName evidence="2">Uncharacterized protein</fullName>
    </submittedName>
</protein>